<protein>
    <submittedName>
        <fullName evidence="2">Uncharacterized protein</fullName>
    </submittedName>
</protein>
<evidence type="ECO:0000313" key="3">
    <source>
        <dbReference type="Proteomes" id="UP000436181"/>
    </source>
</evidence>
<sequence length="59" mass="6448">MNATMILTMASVLIGFLFFGAAFATFSYKKPPKLVWSLFVVAIFFVTIIPVTLAIFVAA</sequence>
<organism evidence="2 3">
    <name type="scientific">Corynebacterium zhongnanshanii</name>
    <dbReference type="NCBI Taxonomy" id="2768834"/>
    <lineage>
        <taxon>Bacteria</taxon>
        <taxon>Bacillati</taxon>
        <taxon>Actinomycetota</taxon>
        <taxon>Actinomycetes</taxon>
        <taxon>Mycobacteriales</taxon>
        <taxon>Corynebacteriaceae</taxon>
        <taxon>Corynebacterium</taxon>
    </lineage>
</organism>
<dbReference type="EMBL" id="WBZJ01000004">
    <property type="protein sequence ID" value="KAB3519205.1"/>
    <property type="molecule type" value="Genomic_DNA"/>
</dbReference>
<keyword evidence="3" id="KW-1185">Reference proteome</keyword>
<reference evidence="2 3" key="1">
    <citation type="submission" date="2019-10" db="EMBL/GenBank/DDBJ databases">
        <title>Corynebacterium sp novel species isolated from the respiratory tract of Marmot.</title>
        <authorList>
            <person name="Zhang G."/>
        </authorList>
    </citation>
    <scope>NUCLEOTIDE SEQUENCE [LARGE SCALE GENOMIC DNA]</scope>
    <source>
        <strain evidence="2 3">336</strain>
    </source>
</reference>
<accession>A0ABQ6VBU8</accession>
<name>A0ABQ6VBU8_9CORY</name>
<gene>
    <name evidence="2" type="ORF">F8377_09445</name>
</gene>
<dbReference type="RefSeq" id="WP_151842788.1">
    <property type="nucleotide sequence ID" value="NZ_CP061033.1"/>
</dbReference>
<keyword evidence="1" id="KW-0472">Membrane</keyword>
<feature type="transmembrane region" description="Helical" evidence="1">
    <location>
        <begin position="34"/>
        <end position="58"/>
    </location>
</feature>
<evidence type="ECO:0000313" key="2">
    <source>
        <dbReference type="EMBL" id="KAB3519205.1"/>
    </source>
</evidence>
<comment type="caution">
    <text evidence="2">The sequence shown here is derived from an EMBL/GenBank/DDBJ whole genome shotgun (WGS) entry which is preliminary data.</text>
</comment>
<keyword evidence="1" id="KW-0812">Transmembrane</keyword>
<dbReference type="Proteomes" id="UP000436181">
    <property type="component" value="Unassembled WGS sequence"/>
</dbReference>
<evidence type="ECO:0000256" key="1">
    <source>
        <dbReference type="SAM" id="Phobius"/>
    </source>
</evidence>
<keyword evidence="1" id="KW-1133">Transmembrane helix</keyword>
<proteinExistence type="predicted"/>